<keyword evidence="6" id="KW-1185">Reference proteome</keyword>
<evidence type="ECO:0000256" key="2">
    <source>
        <dbReference type="ARBA" id="ARBA00022737"/>
    </source>
</evidence>
<dbReference type="Proteomes" id="UP001189429">
    <property type="component" value="Unassembled WGS sequence"/>
</dbReference>
<protein>
    <submittedName>
        <fullName evidence="5">Uncharacterized protein</fullName>
    </submittedName>
</protein>
<dbReference type="SUPFAM" id="SSF50978">
    <property type="entry name" value="WD40 repeat-like"/>
    <property type="match status" value="1"/>
</dbReference>
<keyword evidence="2" id="KW-0677">Repeat</keyword>
<dbReference type="Gene3D" id="2.130.10.10">
    <property type="entry name" value="YVTN repeat-like/Quinoprotein amine dehydrogenase"/>
    <property type="match status" value="2"/>
</dbReference>
<comment type="caution">
    <text evidence="5">The sequence shown here is derived from an EMBL/GenBank/DDBJ whole genome shotgun (WGS) entry which is preliminary data.</text>
</comment>
<feature type="region of interest" description="Disordered" evidence="4">
    <location>
        <begin position="1"/>
        <end position="31"/>
    </location>
</feature>
<evidence type="ECO:0000256" key="1">
    <source>
        <dbReference type="ARBA" id="ARBA00022574"/>
    </source>
</evidence>
<feature type="repeat" description="WD" evidence="3">
    <location>
        <begin position="114"/>
        <end position="136"/>
    </location>
</feature>
<accession>A0ABN9WVR8</accession>
<gene>
    <name evidence="5" type="ORF">PCOR1329_LOCUS69874</name>
</gene>
<feature type="non-terminal residue" evidence="5">
    <location>
        <position position="1"/>
    </location>
</feature>
<dbReference type="InterPro" id="IPR015943">
    <property type="entry name" value="WD40/YVTN_repeat-like_dom_sf"/>
</dbReference>
<dbReference type="InterPro" id="IPR001680">
    <property type="entry name" value="WD40_rpt"/>
</dbReference>
<evidence type="ECO:0000313" key="5">
    <source>
        <dbReference type="EMBL" id="CAK0889315.1"/>
    </source>
</evidence>
<name>A0ABN9WVR8_9DINO</name>
<dbReference type="Pfam" id="PF00400">
    <property type="entry name" value="WD40"/>
    <property type="match status" value="1"/>
</dbReference>
<organism evidence="5 6">
    <name type="scientific">Prorocentrum cordatum</name>
    <dbReference type="NCBI Taxonomy" id="2364126"/>
    <lineage>
        <taxon>Eukaryota</taxon>
        <taxon>Sar</taxon>
        <taxon>Alveolata</taxon>
        <taxon>Dinophyceae</taxon>
        <taxon>Prorocentrales</taxon>
        <taxon>Prorocentraceae</taxon>
        <taxon>Prorocentrum</taxon>
    </lineage>
</organism>
<dbReference type="PANTHER" id="PTHR22847">
    <property type="entry name" value="WD40 REPEAT PROTEIN"/>
    <property type="match status" value="1"/>
</dbReference>
<evidence type="ECO:0000256" key="3">
    <source>
        <dbReference type="PROSITE-ProRule" id="PRU00221"/>
    </source>
</evidence>
<evidence type="ECO:0000313" key="6">
    <source>
        <dbReference type="Proteomes" id="UP001189429"/>
    </source>
</evidence>
<reference evidence="5" key="1">
    <citation type="submission" date="2023-10" db="EMBL/GenBank/DDBJ databases">
        <authorList>
            <person name="Chen Y."/>
            <person name="Shah S."/>
            <person name="Dougan E. K."/>
            <person name="Thang M."/>
            <person name="Chan C."/>
        </authorList>
    </citation>
    <scope>NUCLEOTIDE SEQUENCE [LARGE SCALE GENOMIC DNA]</scope>
</reference>
<dbReference type="PROSITE" id="PS50082">
    <property type="entry name" value="WD_REPEATS_2"/>
    <property type="match status" value="1"/>
</dbReference>
<evidence type="ECO:0000256" key="4">
    <source>
        <dbReference type="SAM" id="MobiDB-lite"/>
    </source>
</evidence>
<dbReference type="EMBL" id="CAUYUJ010019191">
    <property type="protein sequence ID" value="CAK0889315.1"/>
    <property type="molecule type" value="Genomic_DNA"/>
</dbReference>
<proteinExistence type="predicted"/>
<dbReference type="InterPro" id="IPR036322">
    <property type="entry name" value="WD40_repeat_dom_sf"/>
</dbReference>
<keyword evidence="1 3" id="KW-0853">WD repeat</keyword>
<sequence>AASAGQGRSAGLGALLPPPPPRRPRIAPARGRSARACACPWSPAPGEKLAALDASPSWRLRDVLAGAPAQGGAPGSRRRVFFGETELRGGATLAEIGAFGGSELTLVVTPALHVLTASGDRTAKIWHAESGQCLRTLEGHGNCLRTLEGHGNFVVSAVFSPDGLEVLTVSGDVTAKC</sequence>
<dbReference type="PANTHER" id="PTHR22847:SF637">
    <property type="entry name" value="WD REPEAT DOMAIN 5B"/>
    <property type="match status" value="1"/>
</dbReference>